<evidence type="ECO:0000313" key="1">
    <source>
        <dbReference type="EnsemblMetazoa" id="Aqu2.1.35520_001"/>
    </source>
</evidence>
<sequence length="106" mass="11846">MGGTSSTEIVYRLEPLITTGAKAQFKSTESAVIVRYDGSTNNRDAIIENIEKLFLDNPCKEELLKTATNILQAVKNAKQVRDLNKWEKNRNLYKSKGKGVWNGASI</sequence>
<dbReference type="InParanoid" id="A0A1X7V5I2"/>
<dbReference type="EnsemblMetazoa" id="Aqu2.1.35520_001">
    <property type="protein sequence ID" value="Aqu2.1.35520_001"/>
    <property type="gene ID" value="Aqu2.1.35520"/>
</dbReference>
<name>A0A1X7V5I2_AMPQE</name>
<protein>
    <submittedName>
        <fullName evidence="1">Uncharacterized protein</fullName>
    </submittedName>
</protein>
<dbReference type="AlphaFoldDB" id="A0A1X7V5I2"/>
<reference evidence="1" key="1">
    <citation type="submission" date="2017-05" db="UniProtKB">
        <authorList>
            <consortium name="EnsemblMetazoa"/>
        </authorList>
    </citation>
    <scope>IDENTIFICATION</scope>
</reference>
<organism evidence="1">
    <name type="scientific">Amphimedon queenslandica</name>
    <name type="common">Sponge</name>
    <dbReference type="NCBI Taxonomy" id="400682"/>
    <lineage>
        <taxon>Eukaryota</taxon>
        <taxon>Metazoa</taxon>
        <taxon>Porifera</taxon>
        <taxon>Demospongiae</taxon>
        <taxon>Heteroscleromorpha</taxon>
        <taxon>Haplosclerida</taxon>
        <taxon>Niphatidae</taxon>
        <taxon>Amphimedon</taxon>
    </lineage>
</organism>
<accession>A0A1X7V5I2</accession>
<proteinExistence type="predicted"/>